<protein>
    <submittedName>
        <fullName evidence="1">Uncharacterized protein</fullName>
    </submittedName>
</protein>
<reference evidence="1 2" key="1">
    <citation type="submission" date="2020-05" db="EMBL/GenBank/DDBJ databases">
        <title>Identification and distribution of gene clusters putatively required for synthesis of sphingolipid metabolism inhibitors in phylogenetically diverse species of the filamentous fungus Fusarium.</title>
        <authorList>
            <person name="Kim H.-S."/>
            <person name="Busman M."/>
            <person name="Brown D.W."/>
            <person name="Divon H."/>
            <person name="Uhlig S."/>
            <person name="Proctor R.H."/>
        </authorList>
    </citation>
    <scope>NUCLEOTIDE SEQUENCE [LARGE SCALE GENOMIC DNA]</scope>
    <source>
        <strain evidence="1 2">NRRL 53147</strain>
    </source>
</reference>
<keyword evidence="2" id="KW-1185">Reference proteome</keyword>
<name>A0A8H5IA66_9HYPO</name>
<dbReference type="AlphaFoldDB" id="A0A8H5IA66"/>
<evidence type="ECO:0000313" key="1">
    <source>
        <dbReference type="EMBL" id="KAF5533445.1"/>
    </source>
</evidence>
<proteinExistence type="predicted"/>
<organism evidence="1 2">
    <name type="scientific">Fusarium mexicanum</name>
    <dbReference type="NCBI Taxonomy" id="751941"/>
    <lineage>
        <taxon>Eukaryota</taxon>
        <taxon>Fungi</taxon>
        <taxon>Dikarya</taxon>
        <taxon>Ascomycota</taxon>
        <taxon>Pezizomycotina</taxon>
        <taxon>Sordariomycetes</taxon>
        <taxon>Hypocreomycetidae</taxon>
        <taxon>Hypocreales</taxon>
        <taxon>Nectriaceae</taxon>
        <taxon>Fusarium</taxon>
        <taxon>Fusarium fujikuroi species complex</taxon>
    </lineage>
</organism>
<sequence length="137" mass="16300">MPFKRFKNEKEKKRARQALIRQKTARLQYTMDAIHSSPFLSMVPQVECIEYQTPYGTIVDMKDFSIEPQQHRFMATTHNGMWCKTSSIDDVNEMIRLVQREHGNIEFCIRLDRCNKAKLNKVKDYGCLARRTVNYEY</sequence>
<dbReference type="EMBL" id="JAAOAM010000332">
    <property type="protein sequence ID" value="KAF5533445.1"/>
    <property type="molecule type" value="Genomic_DNA"/>
</dbReference>
<accession>A0A8H5IA66</accession>
<evidence type="ECO:0000313" key="2">
    <source>
        <dbReference type="Proteomes" id="UP000522262"/>
    </source>
</evidence>
<dbReference type="Proteomes" id="UP000522262">
    <property type="component" value="Unassembled WGS sequence"/>
</dbReference>
<gene>
    <name evidence="1" type="ORF">FMEXI_11827</name>
</gene>
<comment type="caution">
    <text evidence="1">The sequence shown here is derived from an EMBL/GenBank/DDBJ whole genome shotgun (WGS) entry which is preliminary data.</text>
</comment>